<evidence type="ECO:0000313" key="2">
    <source>
        <dbReference type="Proteomes" id="UP001159387"/>
    </source>
</evidence>
<comment type="caution">
    <text evidence="1">The sequence shown here is derived from an EMBL/GenBank/DDBJ whole genome shotgun (WGS) entry which is preliminary data.</text>
</comment>
<name>A0AA43GU61_9CYAN</name>
<accession>A0AA43GU61</accession>
<dbReference type="Proteomes" id="UP001159387">
    <property type="component" value="Unassembled WGS sequence"/>
</dbReference>
<protein>
    <submittedName>
        <fullName evidence="1">EboA domain-containing protein</fullName>
    </submittedName>
</protein>
<dbReference type="AlphaFoldDB" id="A0AA43GU61"/>
<organism evidence="1 2">
    <name type="scientific">Chrysosporum bergii ANA360D</name>
    <dbReference type="NCBI Taxonomy" id="617107"/>
    <lineage>
        <taxon>Bacteria</taxon>
        <taxon>Bacillati</taxon>
        <taxon>Cyanobacteriota</taxon>
        <taxon>Cyanophyceae</taxon>
        <taxon>Nostocales</taxon>
        <taxon>Nodulariaceae</taxon>
        <taxon>Chrysosporum</taxon>
    </lineage>
</organism>
<dbReference type="NCBIfam" id="NF035938">
    <property type="entry name" value="EboA_domain"/>
    <property type="match status" value="1"/>
</dbReference>
<sequence length="227" mass="26284">MPNVVYRQQTNIYNLLLHWLSQQISHETLTWLEQTTEQITHQTIFQTFSLTPHHIGKQPLQLSPKDRQAVADMEDGWCPSHWRVDQTARTLLVLALAEKYPNKYQQILEQLFTTADLEELIALYQALPLLPDPEKLQNRAAEGVRSNITTVFDAIALRNPYPARYFSNAAWNQIVLKALHLGRPLHLISGLQLRVNKDLSKKLINYAHERHSAHRPIPAQIWQLVEP</sequence>
<reference evidence="1 2" key="1">
    <citation type="journal article" date="2023" name="J. Phycol.">
        <title>Chrysosporum ovalisporum is synonymous with the true-branching cyanobacterium Umezakia natans (Nostocales/Aphanizomenonaceae).</title>
        <authorList>
            <person name="McGregor G.B."/>
            <person name="Sendall B.C."/>
            <person name="Niiyama Y."/>
            <person name="Tuji A."/>
            <person name="Willis A."/>
        </authorList>
    </citation>
    <scope>NUCLEOTIDE SEQUENCE [LARGE SCALE GENOMIC DNA]</scope>
    <source>
        <strain evidence="1 2">ANA360D</strain>
    </source>
</reference>
<dbReference type="RefSeq" id="WP_280655810.1">
    <property type="nucleotide sequence ID" value="NZ_JANQDH010000108.1"/>
</dbReference>
<proteinExistence type="predicted"/>
<gene>
    <name evidence="1" type="ORF">NWP17_15740</name>
</gene>
<keyword evidence="2" id="KW-1185">Reference proteome</keyword>
<dbReference type="InterPro" id="IPR047715">
    <property type="entry name" value="EboA_dom"/>
</dbReference>
<evidence type="ECO:0000313" key="1">
    <source>
        <dbReference type="EMBL" id="MDH6061867.1"/>
    </source>
</evidence>
<dbReference type="EMBL" id="JANQDH010000108">
    <property type="protein sequence ID" value="MDH6061867.1"/>
    <property type="molecule type" value="Genomic_DNA"/>
</dbReference>